<sequence length="121" mass="13742">MAKRCGTIINKKTYLTIGSSPLFPYQGNVSGIEVHVLNEDTFLPDVIIVLDFLRPTQFTFDENGIRLCREIEDDPLVNIFSVCDETPSVVNVSHIVNNENCEETKDSKSFKFKEAKKLEEN</sequence>
<evidence type="ECO:0000313" key="2">
    <source>
        <dbReference type="Proteomes" id="UP000886998"/>
    </source>
</evidence>
<comment type="caution">
    <text evidence="1">The sequence shown here is derived from an EMBL/GenBank/DDBJ whole genome shotgun (WGS) entry which is preliminary data.</text>
</comment>
<reference evidence="1" key="1">
    <citation type="submission" date="2020-08" db="EMBL/GenBank/DDBJ databases">
        <title>Multicomponent nature underlies the extraordinary mechanical properties of spider dragline silk.</title>
        <authorList>
            <person name="Kono N."/>
            <person name="Nakamura H."/>
            <person name="Mori M."/>
            <person name="Yoshida Y."/>
            <person name="Ohtoshi R."/>
            <person name="Malay A.D."/>
            <person name="Moran D.A.P."/>
            <person name="Tomita M."/>
            <person name="Numata K."/>
            <person name="Arakawa K."/>
        </authorList>
    </citation>
    <scope>NUCLEOTIDE SEQUENCE</scope>
</reference>
<accession>A0A8X7C1D9</accession>
<keyword evidence="2" id="KW-1185">Reference proteome</keyword>
<evidence type="ECO:0000313" key="1">
    <source>
        <dbReference type="EMBL" id="GFY53176.1"/>
    </source>
</evidence>
<dbReference type="EMBL" id="BMAV01009134">
    <property type="protein sequence ID" value="GFY53176.1"/>
    <property type="molecule type" value="Genomic_DNA"/>
</dbReference>
<dbReference type="OrthoDB" id="10493391at2759"/>
<gene>
    <name evidence="1" type="ORF">TNIN_387491</name>
</gene>
<proteinExistence type="predicted"/>
<dbReference type="Proteomes" id="UP000886998">
    <property type="component" value="Unassembled WGS sequence"/>
</dbReference>
<name>A0A8X7C1D9_9ARAC</name>
<organism evidence="1 2">
    <name type="scientific">Trichonephila inaurata madagascariensis</name>
    <dbReference type="NCBI Taxonomy" id="2747483"/>
    <lineage>
        <taxon>Eukaryota</taxon>
        <taxon>Metazoa</taxon>
        <taxon>Ecdysozoa</taxon>
        <taxon>Arthropoda</taxon>
        <taxon>Chelicerata</taxon>
        <taxon>Arachnida</taxon>
        <taxon>Araneae</taxon>
        <taxon>Araneomorphae</taxon>
        <taxon>Entelegynae</taxon>
        <taxon>Araneoidea</taxon>
        <taxon>Nephilidae</taxon>
        <taxon>Trichonephila</taxon>
        <taxon>Trichonephila inaurata</taxon>
    </lineage>
</organism>
<dbReference type="AlphaFoldDB" id="A0A8X7C1D9"/>
<protein>
    <submittedName>
        <fullName evidence="1">Uncharacterized protein</fullName>
    </submittedName>
</protein>